<dbReference type="VEuPathDB" id="MicrosporidiaDB:AEWR_070500"/>
<gene>
    <name evidence="1" type="ORF">ECU07_0550</name>
</gene>
<accession>M1K4L0</accession>
<reference evidence="1" key="1">
    <citation type="journal article" date="2013" name="Eukaryot. Cell">
        <title>Extremely Reduced Levels of Heterozygosity in the Vertebrate Pathogen Encephalitozoon cuniculi.</title>
        <authorList>
            <person name="Selman M."/>
            <person name="Sak B."/>
            <person name="Kvac M."/>
            <person name="Farinelli L."/>
            <person name="Weiss L.M."/>
            <person name="Corradi N."/>
        </authorList>
    </citation>
    <scope>NUCLEOTIDE SEQUENCE</scope>
</reference>
<proteinExistence type="predicted"/>
<dbReference type="VEuPathDB" id="MicrosporidiaDB:M970_070500"/>
<organism evidence="1">
    <name type="scientific">Encephalitozoon cuniculi</name>
    <name type="common">Microsporidian parasite</name>
    <dbReference type="NCBI Taxonomy" id="6035"/>
    <lineage>
        <taxon>Eukaryota</taxon>
        <taxon>Fungi</taxon>
        <taxon>Fungi incertae sedis</taxon>
        <taxon>Microsporidia</taxon>
        <taxon>Unikaryonidae</taxon>
        <taxon>Encephalitozoon</taxon>
    </lineage>
</organism>
<evidence type="ECO:0000313" key="1">
    <source>
        <dbReference type="EMBL" id="AGE95878.1"/>
    </source>
</evidence>
<dbReference type="VEuPathDB" id="MicrosporidiaDB:AEWQ_070510"/>
<name>M1K4L0_ENCCN</name>
<dbReference type="AlphaFoldDB" id="M1K4L0"/>
<protein>
    <submittedName>
        <fullName evidence="1">Uncharacterized protein</fullName>
    </submittedName>
</protein>
<dbReference type="VEuPathDB" id="MicrosporidiaDB:ECU07_0550"/>
<dbReference type="VEuPathDB" id="MicrosporidiaDB:AEWD_070510"/>
<dbReference type="EMBL" id="KC513610">
    <property type="protein sequence ID" value="AGE95878.1"/>
    <property type="molecule type" value="Genomic_DNA"/>
</dbReference>
<sequence length="166" mass="19141">MGKVNKVIHSDPNLEELLLSLQIENGLLENPGESSEASEESCASGDEIEYRPLDTGHCVSPALDFSMRSLKEKGEYKISRGSLPFSLFEAIGKKERREQTVVASQKFFIEGGKYDYGFTPEDLRQYDIKRRKKTKRVCPNWEDIAEEKRNEPRRICVRSLQLKNRR</sequence>